<comment type="caution">
    <text evidence="2">The sequence shown here is derived from an EMBL/GenBank/DDBJ whole genome shotgun (WGS) entry which is preliminary data.</text>
</comment>
<accession>A0A4Q9H139</accession>
<dbReference type="Proteomes" id="UP000292120">
    <property type="component" value="Unassembled WGS sequence"/>
</dbReference>
<evidence type="ECO:0008006" key="4">
    <source>
        <dbReference type="Google" id="ProtNLM"/>
    </source>
</evidence>
<dbReference type="AlphaFoldDB" id="A0A4Q9H139"/>
<name>A0A4Q9H139_9BURK</name>
<feature type="chain" id="PRO_5020905042" description="MSHA biogenesis protein MshK" evidence="1">
    <location>
        <begin position="29"/>
        <end position="162"/>
    </location>
</feature>
<organism evidence="2 3">
    <name type="scientific">Aquabacterium lacunae</name>
    <dbReference type="NCBI Taxonomy" id="2528630"/>
    <lineage>
        <taxon>Bacteria</taxon>
        <taxon>Pseudomonadati</taxon>
        <taxon>Pseudomonadota</taxon>
        <taxon>Betaproteobacteria</taxon>
        <taxon>Burkholderiales</taxon>
        <taxon>Aquabacterium</taxon>
    </lineage>
</organism>
<sequence>MTLRPHVLGALWAAGALGLPWWAGTAHAQADPTRPTFAIPMAAPPGLPQGAGNSPALGAGMGAVMRPARPAAVHVPRVSSVVVGGAAMSSAVIDDRVYRLGDKVPELGTLVAIDGSGVNLRTGSGGSRRLALWSRKALPSAAKVAKAASAPNSSATPVEAKE</sequence>
<keyword evidence="1" id="KW-0732">Signal</keyword>
<proteinExistence type="predicted"/>
<keyword evidence="3" id="KW-1185">Reference proteome</keyword>
<evidence type="ECO:0000313" key="3">
    <source>
        <dbReference type="Proteomes" id="UP000292120"/>
    </source>
</evidence>
<evidence type="ECO:0000256" key="1">
    <source>
        <dbReference type="SAM" id="SignalP"/>
    </source>
</evidence>
<evidence type="ECO:0000313" key="2">
    <source>
        <dbReference type="EMBL" id="TBO31463.1"/>
    </source>
</evidence>
<gene>
    <name evidence="2" type="ORF">EYS42_09540</name>
</gene>
<dbReference type="EMBL" id="SIXI01000003">
    <property type="protein sequence ID" value="TBO31463.1"/>
    <property type="molecule type" value="Genomic_DNA"/>
</dbReference>
<reference evidence="2 3" key="1">
    <citation type="submission" date="2019-02" db="EMBL/GenBank/DDBJ databases">
        <title>Aquabacterium sp. strain KMB7.</title>
        <authorList>
            <person name="Chen W.-M."/>
        </authorList>
    </citation>
    <scope>NUCLEOTIDE SEQUENCE [LARGE SCALE GENOMIC DNA]</scope>
    <source>
        <strain evidence="2 3">KMB7</strain>
    </source>
</reference>
<dbReference type="RefSeq" id="WP_130967917.1">
    <property type="nucleotide sequence ID" value="NZ_SIXI01000003.1"/>
</dbReference>
<feature type="signal peptide" evidence="1">
    <location>
        <begin position="1"/>
        <end position="28"/>
    </location>
</feature>
<protein>
    <recommendedName>
        <fullName evidence="4">MSHA biogenesis protein MshK</fullName>
    </recommendedName>
</protein>